<organism evidence="1 2">
    <name type="scientific">Catalinimonas alkaloidigena</name>
    <dbReference type="NCBI Taxonomy" id="1075417"/>
    <lineage>
        <taxon>Bacteria</taxon>
        <taxon>Pseudomonadati</taxon>
        <taxon>Bacteroidota</taxon>
        <taxon>Cytophagia</taxon>
        <taxon>Cytophagales</taxon>
        <taxon>Catalimonadaceae</taxon>
        <taxon>Catalinimonas</taxon>
    </lineage>
</organism>
<accession>A0A1G9P9C0</accession>
<evidence type="ECO:0000313" key="1">
    <source>
        <dbReference type="EMBL" id="SDL94787.1"/>
    </source>
</evidence>
<protein>
    <submittedName>
        <fullName evidence="1">Uncharacterized protein</fullName>
    </submittedName>
</protein>
<sequence length="137" mass="16363">MLDSSPDIHVESARIQKEIKDYLGLSSNSLVFEFRTVENNRVRLDLITINPRHRQSFLFHTEEGYDKVDVLNRMLHYVRNYKDKENSYTVQWRIRGEKELQTSYFRAKNMYDALDKLYYGRDMNTITVFSLVMNPVA</sequence>
<dbReference type="AlphaFoldDB" id="A0A1G9P9C0"/>
<evidence type="ECO:0000313" key="2">
    <source>
        <dbReference type="Proteomes" id="UP000198510"/>
    </source>
</evidence>
<dbReference type="EMBL" id="FNFO01000009">
    <property type="protein sequence ID" value="SDL94787.1"/>
    <property type="molecule type" value="Genomic_DNA"/>
</dbReference>
<reference evidence="1 2" key="1">
    <citation type="submission" date="2016-10" db="EMBL/GenBank/DDBJ databases">
        <authorList>
            <person name="de Groot N.N."/>
        </authorList>
    </citation>
    <scope>NUCLEOTIDE SEQUENCE [LARGE SCALE GENOMIC DNA]</scope>
    <source>
        <strain evidence="1 2">DSM 25186</strain>
    </source>
</reference>
<keyword evidence="2" id="KW-1185">Reference proteome</keyword>
<name>A0A1G9P9C0_9BACT</name>
<proteinExistence type="predicted"/>
<dbReference type="STRING" id="1075417.SAMN05421823_109108"/>
<dbReference type="RefSeq" id="WP_245706127.1">
    <property type="nucleotide sequence ID" value="NZ_FNFO01000009.1"/>
</dbReference>
<gene>
    <name evidence="1" type="ORF">SAMN05421823_109108</name>
</gene>
<dbReference type="Proteomes" id="UP000198510">
    <property type="component" value="Unassembled WGS sequence"/>
</dbReference>